<comment type="caution">
    <text evidence="1">The sequence shown here is derived from an EMBL/GenBank/DDBJ whole genome shotgun (WGS) entry which is preliminary data.</text>
</comment>
<dbReference type="Proteomes" id="UP000197138">
    <property type="component" value="Unassembled WGS sequence"/>
</dbReference>
<gene>
    <name evidence="1" type="ORF">CDL15_Pgr011173</name>
</gene>
<name>A0A218WED0_PUNGR</name>
<evidence type="ECO:0000313" key="1">
    <source>
        <dbReference type="EMBL" id="OWM71046.1"/>
    </source>
</evidence>
<protein>
    <submittedName>
        <fullName evidence="1">Uncharacterized protein</fullName>
    </submittedName>
</protein>
<dbReference type="EMBL" id="MTKT01004486">
    <property type="protein sequence ID" value="OWM71046.1"/>
    <property type="molecule type" value="Genomic_DNA"/>
</dbReference>
<evidence type="ECO:0000313" key="2">
    <source>
        <dbReference type="Proteomes" id="UP000197138"/>
    </source>
</evidence>
<dbReference type="AlphaFoldDB" id="A0A218WED0"/>
<accession>A0A218WED0</accession>
<reference evidence="2" key="1">
    <citation type="journal article" date="2017" name="Plant J.">
        <title>The pomegranate (Punica granatum L.) genome and the genomics of punicalagin biosynthesis.</title>
        <authorList>
            <person name="Qin G."/>
            <person name="Xu C."/>
            <person name="Ming R."/>
            <person name="Tang H."/>
            <person name="Guyot R."/>
            <person name="Kramer E.M."/>
            <person name="Hu Y."/>
            <person name="Yi X."/>
            <person name="Qi Y."/>
            <person name="Xu X."/>
            <person name="Gao Z."/>
            <person name="Pan H."/>
            <person name="Jian J."/>
            <person name="Tian Y."/>
            <person name="Yue Z."/>
            <person name="Xu Y."/>
        </authorList>
    </citation>
    <scope>NUCLEOTIDE SEQUENCE [LARGE SCALE GENOMIC DNA]</scope>
    <source>
        <strain evidence="2">cv. Dabenzi</strain>
    </source>
</reference>
<sequence>MEEVVATEGYVEANDEITFEQLQKLTLSSLSELASFSRGNFNVKFPSLWQVSLSEYPKMELLFHGTLSMPMLAIVEISGKATFLHDHNLNAAMLE</sequence>
<organism evidence="1 2">
    <name type="scientific">Punica granatum</name>
    <name type="common">Pomegranate</name>
    <dbReference type="NCBI Taxonomy" id="22663"/>
    <lineage>
        <taxon>Eukaryota</taxon>
        <taxon>Viridiplantae</taxon>
        <taxon>Streptophyta</taxon>
        <taxon>Embryophyta</taxon>
        <taxon>Tracheophyta</taxon>
        <taxon>Spermatophyta</taxon>
        <taxon>Magnoliopsida</taxon>
        <taxon>eudicotyledons</taxon>
        <taxon>Gunneridae</taxon>
        <taxon>Pentapetalae</taxon>
        <taxon>rosids</taxon>
        <taxon>malvids</taxon>
        <taxon>Myrtales</taxon>
        <taxon>Lythraceae</taxon>
        <taxon>Punica</taxon>
    </lineage>
</organism>
<proteinExistence type="predicted"/>